<keyword evidence="5" id="KW-1185">Reference proteome</keyword>
<dbReference type="GO" id="GO:0008932">
    <property type="term" value="F:lytic endotransglycosylase activity"/>
    <property type="evidence" value="ECO:0007669"/>
    <property type="project" value="TreeGrafter"/>
</dbReference>
<dbReference type="CDD" id="cd00118">
    <property type="entry name" value="LysM"/>
    <property type="match status" value="5"/>
</dbReference>
<feature type="domain" description="LysM" evidence="3">
    <location>
        <begin position="259"/>
        <end position="302"/>
    </location>
</feature>
<keyword evidence="2" id="KW-0732">Signal</keyword>
<gene>
    <name evidence="4" type="ORF">ASU31_21330</name>
</gene>
<reference evidence="4 5" key="1">
    <citation type="submission" date="2015-11" db="EMBL/GenBank/DDBJ databases">
        <title>Sequence of Pedobacter ginsenosidimutans.</title>
        <authorList>
            <person name="Carson E."/>
            <person name="Keyser V."/>
            <person name="Newman J."/>
            <person name="Miller J."/>
        </authorList>
    </citation>
    <scope>NUCLEOTIDE SEQUENCE [LARGE SCALE GENOMIC DNA]</scope>
    <source>
        <strain evidence="4 5">KACC 14530</strain>
    </source>
</reference>
<dbReference type="STRING" id="687842.ASU31_21330"/>
<dbReference type="SMART" id="SM00257">
    <property type="entry name" value="LysM"/>
    <property type="match status" value="5"/>
</dbReference>
<dbReference type="InterPro" id="IPR036779">
    <property type="entry name" value="LysM_dom_sf"/>
</dbReference>
<dbReference type="AlphaFoldDB" id="A0A0T5VJL0"/>
<evidence type="ECO:0000256" key="2">
    <source>
        <dbReference type="SAM" id="SignalP"/>
    </source>
</evidence>
<feature type="region of interest" description="Disordered" evidence="1">
    <location>
        <begin position="381"/>
        <end position="415"/>
    </location>
</feature>
<evidence type="ECO:0000313" key="4">
    <source>
        <dbReference type="EMBL" id="KRT14067.1"/>
    </source>
</evidence>
<feature type="signal peptide" evidence="2">
    <location>
        <begin position="1"/>
        <end position="21"/>
    </location>
</feature>
<feature type="region of interest" description="Disordered" evidence="1">
    <location>
        <begin position="160"/>
        <end position="181"/>
    </location>
</feature>
<feature type="compositionally biased region" description="Polar residues" evidence="1">
    <location>
        <begin position="167"/>
        <end position="181"/>
    </location>
</feature>
<feature type="domain" description="LysM" evidence="3">
    <location>
        <begin position="106"/>
        <end position="149"/>
    </location>
</feature>
<dbReference type="Pfam" id="PF01476">
    <property type="entry name" value="LysM"/>
    <property type="match status" value="5"/>
</dbReference>
<protein>
    <recommendedName>
        <fullName evidence="3">LysM domain-containing protein</fullName>
    </recommendedName>
</protein>
<dbReference type="RefSeq" id="WP_057934285.1">
    <property type="nucleotide sequence ID" value="NZ_LMZQ01000026.1"/>
</dbReference>
<evidence type="ECO:0000313" key="5">
    <source>
        <dbReference type="Proteomes" id="UP000051950"/>
    </source>
</evidence>
<feature type="domain" description="LysM" evidence="3">
    <location>
        <begin position="186"/>
        <end position="229"/>
    </location>
</feature>
<sequence length="514" mass="56343">MHKIYLSAVVLFALNIANAKANTARDSIGVENNKGKKLIVHQTVAKDTYYSIGRRYNVSPKEIMAFNDNKYLQVGVIIKVPTNIPFTATGLANSTQNQSTSIGNIIEHTIKPKENLNMLAEKYGTTINEIKALNNLSSSNLSIGQVLKIPVKNGEQIATAAPVTPPAKNNTETPQGNTSSADQTMIEHTVAPKEFLGKIAEKYGTTVEEVKKANNLSGNNLRIGQKLKIPATKNIDENKVVAVAEEKPVQENKSTDAAGTHTVLRNETIFTIAKQYGITAYQIRKLNDLPDNAITIGQVLKVPGGIITDVQVPKEKQAEAKVKEAEAKVKEAPATKEESFIHTVATGENIFTIAKKYNLTAYQIRTANKLEDNAIKVDQKLIIPKPPQPKSVNDLSKEEQENEPDSTMVKDPKLRRDPSVYGLSQIEEKGTAVWIADQDLDGTKMLVLHRTAPVGRVIKITNPMTNRTTFAKVVGKFTENESTKDVIIVMTKAVADSLGALDKRFFCNLTYSAQ</sequence>
<dbReference type="OrthoDB" id="2149800at2"/>
<accession>A0A0T5VJL0</accession>
<organism evidence="4 5">
    <name type="scientific">Pedobacter ginsenosidimutans</name>
    <dbReference type="NCBI Taxonomy" id="687842"/>
    <lineage>
        <taxon>Bacteria</taxon>
        <taxon>Pseudomonadati</taxon>
        <taxon>Bacteroidota</taxon>
        <taxon>Sphingobacteriia</taxon>
        <taxon>Sphingobacteriales</taxon>
        <taxon>Sphingobacteriaceae</taxon>
        <taxon>Pedobacter</taxon>
    </lineage>
</organism>
<evidence type="ECO:0000259" key="3">
    <source>
        <dbReference type="PROSITE" id="PS51782"/>
    </source>
</evidence>
<dbReference type="PANTHER" id="PTHR33734:SF22">
    <property type="entry name" value="MEMBRANE-BOUND LYTIC MUREIN TRANSGLYCOSYLASE D"/>
    <property type="match status" value="1"/>
</dbReference>
<comment type="caution">
    <text evidence="4">The sequence shown here is derived from an EMBL/GenBank/DDBJ whole genome shotgun (WGS) entry which is preliminary data.</text>
</comment>
<dbReference type="PROSITE" id="PS51782">
    <property type="entry name" value="LYSM"/>
    <property type="match status" value="4"/>
</dbReference>
<proteinExistence type="predicted"/>
<dbReference type="PANTHER" id="PTHR33734">
    <property type="entry name" value="LYSM DOMAIN-CONTAINING GPI-ANCHORED PROTEIN 2"/>
    <property type="match status" value="1"/>
</dbReference>
<dbReference type="Gene3D" id="3.10.350.10">
    <property type="entry name" value="LysM domain"/>
    <property type="match status" value="5"/>
</dbReference>
<dbReference type="InterPro" id="IPR018392">
    <property type="entry name" value="LysM"/>
</dbReference>
<evidence type="ECO:0000256" key="1">
    <source>
        <dbReference type="SAM" id="MobiDB-lite"/>
    </source>
</evidence>
<feature type="domain" description="LysM" evidence="3">
    <location>
        <begin position="340"/>
        <end position="383"/>
    </location>
</feature>
<feature type="chain" id="PRO_5006665223" description="LysM domain-containing protein" evidence="2">
    <location>
        <begin position="22"/>
        <end position="514"/>
    </location>
</feature>
<dbReference type="EMBL" id="LMZQ01000026">
    <property type="protein sequence ID" value="KRT14067.1"/>
    <property type="molecule type" value="Genomic_DNA"/>
</dbReference>
<dbReference type="Proteomes" id="UP000051950">
    <property type="component" value="Unassembled WGS sequence"/>
</dbReference>
<name>A0A0T5VJL0_9SPHI</name>
<dbReference type="SUPFAM" id="SSF54106">
    <property type="entry name" value="LysM domain"/>
    <property type="match status" value="5"/>
</dbReference>